<dbReference type="EMBL" id="UOFF01000448">
    <property type="protein sequence ID" value="VAW57752.1"/>
    <property type="molecule type" value="Genomic_DNA"/>
</dbReference>
<evidence type="ECO:0000313" key="4">
    <source>
        <dbReference type="EMBL" id="VAW57752.1"/>
    </source>
</evidence>
<dbReference type="GO" id="GO:0055085">
    <property type="term" value="P:transmembrane transport"/>
    <property type="evidence" value="ECO:0007669"/>
    <property type="project" value="InterPro"/>
</dbReference>
<dbReference type="AlphaFoldDB" id="A0A3B0X2K9"/>
<comment type="similarity">
    <text evidence="1">Belongs to the bacterial solute-binding protein 7 family.</text>
</comment>
<reference evidence="4" key="1">
    <citation type="submission" date="2018-06" db="EMBL/GenBank/DDBJ databases">
        <authorList>
            <person name="Zhirakovskaya E."/>
        </authorList>
    </citation>
    <scope>NUCLEOTIDE SEQUENCE</scope>
</reference>
<dbReference type="InterPro" id="IPR018389">
    <property type="entry name" value="DctP_fam"/>
</dbReference>
<feature type="non-terminal residue" evidence="4">
    <location>
        <position position="313"/>
    </location>
</feature>
<evidence type="ECO:0000256" key="3">
    <source>
        <dbReference type="ARBA" id="ARBA00022729"/>
    </source>
</evidence>
<dbReference type="PANTHER" id="PTHR33376">
    <property type="match status" value="1"/>
</dbReference>
<dbReference type="PANTHER" id="PTHR33376:SF7">
    <property type="entry name" value="C4-DICARBOXYLATE-BINDING PROTEIN DCTB"/>
    <property type="match status" value="1"/>
</dbReference>
<organism evidence="4">
    <name type="scientific">hydrothermal vent metagenome</name>
    <dbReference type="NCBI Taxonomy" id="652676"/>
    <lineage>
        <taxon>unclassified sequences</taxon>
        <taxon>metagenomes</taxon>
        <taxon>ecological metagenomes</taxon>
    </lineage>
</organism>
<evidence type="ECO:0000256" key="2">
    <source>
        <dbReference type="ARBA" id="ARBA00022448"/>
    </source>
</evidence>
<dbReference type="Pfam" id="PF03480">
    <property type="entry name" value="DctP"/>
    <property type="match status" value="1"/>
</dbReference>
<sequence>MVLKKYIHFLSFKLNLIHTGLIFLFFTSTVHAEKIYTLKFATLIPADTAWMKSINNWSDELKQKSNGRLVLKVYPGGVMGDEPDVLRKIRSQQLQGAFFTGYGIGRIYSPARVLEMPFLFQSTEESDYVRKRIMPDITQGFRNKGFELLGWPEVGFLHFFSKHPINSLEQLKTRHIWLWQGDPMGEAFSSAAGISPVPLSIMDVYTQLSANHGSIDTVYNSPFGALAMQWHTKLKYASNIPLTNGIGSLVVSNRFYKKLPNDLQKLLKETGEKVGAEINETSRRDNKKSIELLKQSGITFMWNWTDEEKNEML</sequence>
<name>A0A3B0X2K9_9ZZZZ</name>
<dbReference type="NCBIfam" id="NF037995">
    <property type="entry name" value="TRAP_S1"/>
    <property type="match status" value="1"/>
</dbReference>
<proteinExistence type="inferred from homology"/>
<keyword evidence="2" id="KW-0813">Transport</keyword>
<evidence type="ECO:0000256" key="1">
    <source>
        <dbReference type="ARBA" id="ARBA00009023"/>
    </source>
</evidence>
<gene>
    <name evidence="4" type="ORF">MNBD_GAMMA07-286</name>
</gene>
<dbReference type="Gene3D" id="3.40.190.170">
    <property type="entry name" value="Bacterial extracellular solute-binding protein, family 7"/>
    <property type="match status" value="1"/>
</dbReference>
<dbReference type="InterPro" id="IPR038404">
    <property type="entry name" value="TRAP_DctP_sf"/>
</dbReference>
<protein>
    <recommendedName>
        <fullName evidence="5">TRAP-type C4-dicarboxylate transport system, periplasmic component</fullName>
    </recommendedName>
</protein>
<accession>A0A3B0X2K9</accession>
<evidence type="ECO:0008006" key="5">
    <source>
        <dbReference type="Google" id="ProtNLM"/>
    </source>
</evidence>
<dbReference type="CDD" id="cd13670">
    <property type="entry name" value="PBP2_TRAP_Tp0957_like"/>
    <property type="match status" value="1"/>
</dbReference>
<keyword evidence="3" id="KW-0732">Signal</keyword>